<dbReference type="GO" id="GO:0052717">
    <property type="term" value="F:tRNA-specific adenosine-34 deaminase activity"/>
    <property type="evidence" value="ECO:0007669"/>
    <property type="project" value="UniProtKB-UniRule"/>
</dbReference>
<evidence type="ECO:0000256" key="4">
    <source>
        <dbReference type="ARBA" id="ARBA00022694"/>
    </source>
</evidence>
<dbReference type="PANTHER" id="PTHR43033:SF1">
    <property type="entry name" value="TRNA(ILE)-LYSIDINE SYNTHASE-RELATED"/>
    <property type="match status" value="1"/>
</dbReference>
<feature type="domain" description="CMP/dCMP-type deaminase" evidence="11">
    <location>
        <begin position="425"/>
        <end position="546"/>
    </location>
</feature>
<dbReference type="InterPro" id="IPR012094">
    <property type="entry name" value="tRNA_Ile_lys_synt"/>
</dbReference>
<evidence type="ECO:0000256" key="10">
    <source>
        <dbReference type="HAMAP-Rule" id="MF_01161"/>
    </source>
</evidence>
<keyword evidence="9" id="KW-0378">Hydrolase</keyword>
<organism evidence="12 13">
    <name type="scientific">Deinococcus aquiradiocola</name>
    <dbReference type="NCBI Taxonomy" id="393059"/>
    <lineage>
        <taxon>Bacteria</taxon>
        <taxon>Thermotogati</taxon>
        <taxon>Deinococcota</taxon>
        <taxon>Deinococci</taxon>
        <taxon>Deinococcales</taxon>
        <taxon>Deinococcaceae</taxon>
        <taxon>Deinococcus</taxon>
    </lineage>
</organism>
<evidence type="ECO:0000256" key="3">
    <source>
        <dbReference type="ARBA" id="ARBA00022598"/>
    </source>
</evidence>
<comment type="catalytic activity">
    <reaction evidence="8 10">
        <text>cytidine(34) in tRNA(Ile2) + L-lysine + ATP = lysidine(34) in tRNA(Ile2) + AMP + diphosphate + H(+)</text>
        <dbReference type="Rhea" id="RHEA:43744"/>
        <dbReference type="Rhea" id="RHEA-COMP:10625"/>
        <dbReference type="Rhea" id="RHEA-COMP:10670"/>
        <dbReference type="ChEBI" id="CHEBI:15378"/>
        <dbReference type="ChEBI" id="CHEBI:30616"/>
        <dbReference type="ChEBI" id="CHEBI:32551"/>
        <dbReference type="ChEBI" id="CHEBI:33019"/>
        <dbReference type="ChEBI" id="CHEBI:82748"/>
        <dbReference type="ChEBI" id="CHEBI:83665"/>
        <dbReference type="ChEBI" id="CHEBI:456215"/>
        <dbReference type="EC" id="6.3.4.19"/>
    </reaction>
</comment>
<comment type="subcellular location">
    <subcellularLocation>
        <location evidence="1 10">Cytoplasm</location>
    </subcellularLocation>
</comment>
<keyword evidence="5 10" id="KW-0547">Nucleotide-binding</keyword>
<keyword evidence="6 10" id="KW-0067">ATP-binding</keyword>
<comment type="similarity">
    <text evidence="10">Belongs to the tRNA(Ile)-lysidine synthase family.</text>
</comment>
<dbReference type="NCBIfam" id="TIGR02432">
    <property type="entry name" value="lysidine_TilS_N"/>
    <property type="match status" value="1"/>
</dbReference>
<keyword evidence="9" id="KW-0479">Metal-binding</keyword>
<accession>A0A917UIG0</accession>
<dbReference type="InterPro" id="IPR012796">
    <property type="entry name" value="Lysidine-tRNA-synth_C"/>
</dbReference>
<sequence>MSVTLHTGGPGARVLRFMRACVQGGRAEWQTDAVSSSDLPAALRVPLVPYRGRAVMVAVSGGADSVALLRALVAVGARVHVGHFDHAFRPESAQDAAFVGALAEWLGVPCFSERVDVRAVAARRGWGLEEAARRLRYSFLTRAARRAGVGTLLTAHTRDDQVETVLWQALRGEAVLNGMPAVRGPLERPWLTVARADLRRYLQGLGQEWREDGSNLDTRFTRNWLRHEVLPLLRARFPGVDASLLRLSVMQAEDDDALRALAAALQPHTPLARQPLAVLRRHVRAALGPRAVHAGQVAALAGALRSGGTAHLTLPGDVPVSVTGGRLVLGEGAPASRPAPEFPLPSGWVRRAPQAGDRVRLPGGTRKLSDVLTDLKVPRRERPHLHVVALPGEPGALAWVGLPLPNRPLWAVGAATLAGQPDRPDPDVTAMGEALRLARQAAQAGEVPVGAVVLHRGEVVAGAANRSRELGDLTSHAELLALRDAARVVGPYLTECTLVVTLEPCPMCLGAALEARVGCIVYGASNPRAGALGGVHDLLTSGWGHRPDVRGGVRAAEAARLLRDLFADVRAARTSPRPEQDT</sequence>
<name>A0A917UIG0_9DEIO</name>
<evidence type="ECO:0000313" key="12">
    <source>
        <dbReference type="EMBL" id="GGJ60824.1"/>
    </source>
</evidence>
<comment type="caution">
    <text evidence="12">The sequence shown here is derived from an EMBL/GenBank/DDBJ whole genome shotgun (WGS) entry which is preliminary data.</text>
</comment>
<feature type="binding site" evidence="9">
    <location>
        <position position="476"/>
    </location>
    <ligand>
        <name>Zn(2+)</name>
        <dbReference type="ChEBI" id="CHEBI:29105"/>
        <note>catalytic</note>
    </ligand>
</feature>
<evidence type="ECO:0000256" key="8">
    <source>
        <dbReference type="ARBA" id="ARBA00048539"/>
    </source>
</evidence>
<reference evidence="12" key="1">
    <citation type="journal article" date="2014" name="Int. J. Syst. Evol. Microbiol.">
        <title>Complete genome sequence of Corynebacterium casei LMG S-19264T (=DSM 44701T), isolated from a smear-ripened cheese.</title>
        <authorList>
            <consortium name="US DOE Joint Genome Institute (JGI-PGF)"/>
            <person name="Walter F."/>
            <person name="Albersmeier A."/>
            <person name="Kalinowski J."/>
            <person name="Ruckert C."/>
        </authorList>
    </citation>
    <scope>NUCLEOTIDE SEQUENCE</scope>
    <source>
        <strain evidence="12">JCM 14371</strain>
    </source>
</reference>
<comment type="domain">
    <text evidence="10">The N-terminal region contains the highly conserved SGGXDS motif, predicted to be a P-loop motif involved in ATP binding.</text>
</comment>
<dbReference type="InterPro" id="IPR011063">
    <property type="entry name" value="TilS/TtcA_N"/>
</dbReference>
<dbReference type="EMBL" id="BMOE01000001">
    <property type="protein sequence ID" value="GGJ60824.1"/>
    <property type="molecule type" value="Genomic_DNA"/>
</dbReference>
<evidence type="ECO:0000313" key="13">
    <source>
        <dbReference type="Proteomes" id="UP000635726"/>
    </source>
</evidence>
<comment type="function">
    <text evidence="10">Ligates lysine onto the cytidine present at position 34 of the AUA codon-specific tRNA(Ile) that contains the anticodon CAU, in an ATP-dependent manner. Cytidine is converted to lysidine, thus changing the amino acid specificity of the tRNA from methionine to isoleucine.</text>
</comment>
<evidence type="ECO:0000256" key="6">
    <source>
        <dbReference type="ARBA" id="ARBA00022840"/>
    </source>
</evidence>
<evidence type="ECO:0000259" key="11">
    <source>
        <dbReference type="PROSITE" id="PS51747"/>
    </source>
</evidence>
<dbReference type="GO" id="GO:0032267">
    <property type="term" value="F:tRNA(Ile)-lysidine synthase activity"/>
    <property type="evidence" value="ECO:0007669"/>
    <property type="project" value="UniProtKB-EC"/>
</dbReference>
<dbReference type="NCBIfam" id="TIGR02433">
    <property type="entry name" value="lysidine_TilS_C"/>
    <property type="match status" value="1"/>
</dbReference>
<dbReference type="InterPro" id="IPR016193">
    <property type="entry name" value="Cytidine_deaminase-like"/>
</dbReference>
<dbReference type="EC" id="6.3.4.19" evidence="10"/>
<keyword evidence="2 10" id="KW-0963">Cytoplasm</keyword>
<comment type="catalytic activity">
    <reaction evidence="7 9">
        <text>adenosine(34) in tRNA + H2O + H(+) = inosine(34) in tRNA + NH4(+)</text>
        <dbReference type="Rhea" id="RHEA:43168"/>
        <dbReference type="Rhea" id="RHEA-COMP:10373"/>
        <dbReference type="Rhea" id="RHEA-COMP:10374"/>
        <dbReference type="ChEBI" id="CHEBI:15377"/>
        <dbReference type="ChEBI" id="CHEBI:15378"/>
        <dbReference type="ChEBI" id="CHEBI:28938"/>
        <dbReference type="ChEBI" id="CHEBI:74411"/>
        <dbReference type="ChEBI" id="CHEBI:82852"/>
        <dbReference type="EC" id="3.5.4.33"/>
    </reaction>
</comment>
<dbReference type="EC" id="3.5.4.33" evidence="9"/>
<dbReference type="GO" id="GO:0005524">
    <property type="term" value="F:ATP binding"/>
    <property type="evidence" value="ECO:0007669"/>
    <property type="project" value="UniProtKB-UniRule"/>
</dbReference>
<dbReference type="GO" id="GO:0002100">
    <property type="term" value="P:tRNA wobble adenosine to inosine editing"/>
    <property type="evidence" value="ECO:0007669"/>
    <property type="project" value="UniProtKB-UniRule"/>
</dbReference>
<feature type="binding site" evidence="10">
    <location>
        <begin position="60"/>
        <end position="65"/>
    </location>
    <ligand>
        <name>ATP</name>
        <dbReference type="ChEBI" id="CHEBI:30616"/>
    </ligand>
</feature>
<keyword evidence="4 10" id="KW-0819">tRNA processing</keyword>
<evidence type="ECO:0000256" key="9">
    <source>
        <dbReference type="HAMAP-Rule" id="MF_00972"/>
    </source>
</evidence>
<evidence type="ECO:0000256" key="5">
    <source>
        <dbReference type="ARBA" id="ARBA00022741"/>
    </source>
</evidence>
<dbReference type="Pfam" id="PF00383">
    <property type="entry name" value="dCMP_cyt_deam_1"/>
    <property type="match status" value="1"/>
</dbReference>
<dbReference type="SMART" id="SM00977">
    <property type="entry name" value="TilS_C"/>
    <property type="match status" value="1"/>
</dbReference>
<keyword evidence="9" id="KW-0862">Zinc</keyword>
<reference evidence="12" key="2">
    <citation type="submission" date="2020-09" db="EMBL/GenBank/DDBJ databases">
        <authorList>
            <person name="Sun Q."/>
            <person name="Ohkuma M."/>
        </authorList>
    </citation>
    <scope>NUCLEOTIDE SEQUENCE</scope>
    <source>
        <strain evidence="12">JCM 14371</strain>
    </source>
</reference>
<dbReference type="Pfam" id="PF01171">
    <property type="entry name" value="ATP_bind_3"/>
    <property type="match status" value="1"/>
</dbReference>
<dbReference type="InterPro" id="IPR012795">
    <property type="entry name" value="tRNA_Ile_lys_synt_N"/>
</dbReference>
<proteinExistence type="inferred from homology"/>
<dbReference type="AlphaFoldDB" id="A0A917UIG0"/>
<gene>
    <name evidence="10 12" type="primary">tilS</name>
    <name evidence="9" type="synonym">tadA</name>
    <name evidence="12" type="ORF">GCM10008939_00720</name>
</gene>
<dbReference type="GO" id="GO:0005737">
    <property type="term" value="C:cytoplasm"/>
    <property type="evidence" value="ECO:0007669"/>
    <property type="project" value="UniProtKB-SubCell"/>
</dbReference>
<feature type="active site" description="Proton donor" evidence="9">
    <location>
        <position position="478"/>
    </location>
</feature>
<dbReference type="InterPro" id="IPR002125">
    <property type="entry name" value="CMP_dCMP_dom"/>
</dbReference>
<dbReference type="HAMAP" id="MF_00972">
    <property type="entry name" value="tRNA_aden_deaminase"/>
    <property type="match status" value="1"/>
</dbReference>
<dbReference type="PANTHER" id="PTHR43033">
    <property type="entry name" value="TRNA(ILE)-LYSIDINE SYNTHASE-RELATED"/>
    <property type="match status" value="1"/>
</dbReference>
<dbReference type="CDD" id="cd01285">
    <property type="entry name" value="nucleoside_deaminase"/>
    <property type="match status" value="1"/>
</dbReference>
<dbReference type="HAMAP" id="MF_01161">
    <property type="entry name" value="tRNA_Ile_lys_synt"/>
    <property type="match status" value="1"/>
</dbReference>
<dbReference type="InterPro" id="IPR014729">
    <property type="entry name" value="Rossmann-like_a/b/a_fold"/>
</dbReference>
<dbReference type="SUPFAM" id="SSF52402">
    <property type="entry name" value="Adenine nucleotide alpha hydrolases-like"/>
    <property type="match status" value="1"/>
</dbReference>
<comment type="cofactor">
    <cofactor evidence="9">
        <name>Zn(2+)</name>
        <dbReference type="ChEBI" id="CHEBI:29105"/>
    </cofactor>
    <text evidence="9">Binds 1 zinc ion per subunit.</text>
</comment>
<keyword evidence="3 10" id="KW-0436">Ligase</keyword>
<dbReference type="Gene3D" id="3.40.50.620">
    <property type="entry name" value="HUPs"/>
    <property type="match status" value="1"/>
</dbReference>
<comment type="subunit">
    <text evidence="9">Homodimer.</text>
</comment>
<dbReference type="Proteomes" id="UP000635726">
    <property type="component" value="Unassembled WGS sequence"/>
</dbReference>
<comment type="similarity">
    <text evidence="9">Belongs to the cytidine and deoxycytidylate deaminase family.</text>
</comment>
<keyword evidence="13" id="KW-1185">Reference proteome</keyword>
<feature type="binding site" evidence="9">
    <location>
        <position position="505"/>
    </location>
    <ligand>
        <name>Zn(2+)</name>
        <dbReference type="ChEBI" id="CHEBI:29105"/>
        <note>catalytic</note>
    </ligand>
</feature>
<dbReference type="CDD" id="cd01992">
    <property type="entry name" value="TilS_N"/>
    <property type="match status" value="1"/>
</dbReference>
<comment type="function">
    <text evidence="9">Catalyzes the deamination of adenosine to inosine at the wobble position 34 of tRNA(Arg2).</text>
</comment>
<evidence type="ECO:0000256" key="1">
    <source>
        <dbReference type="ARBA" id="ARBA00004496"/>
    </source>
</evidence>
<dbReference type="SUPFAM" id="SSF53927">
    <property type="entry name" value="Cytidine deaminase-like"/>
    <property type="match status" value="1"/>
</dbReference>
<protein>
    <recommendedName>
        <fullName evidence="9 10">Multifunctional fusion protein</fullName>
    </recommendedName>
    <domain>
        <recommendedName>
            <fullName evidence="10">tRNA(Ile)-lysidine synthase</fullName>
            <ecNumber evidence="10">6.3.4.19</ecNumber>
        </recommendedName>
        <alternativeName>
            <fullName evidence="10">tRNA(Ile)-2-lysyl-cytidine synthase</fullName>
        </alternativeName>
        <alternativeName>
            <fullName evidence="10">tRNA(Ile)-lysidine synthetase</fullName>
        </alternativeName>
    </domain>
    <domain>
        <recommendedName>
            <fullName evidence="9">tRNA-specific adenosine deaminase</fullName>
            <ecNumber evidence="9">3.5.4.33</ecNumber>
        </recommendedName>
    </domain>
</protein>
<dbReference type="GO" id="GO:0008270">
    <property type="term" value="F:zinc ion binding"/>
    <property type="evidence" value="ECO:0007669"/>
    <property type="project" value="UniProtKB-UniRule"/>
</dbReference>
<dbReference type="PROSITE" id="PS51747">
    <property type="entry name" value="CYT_DCMP_DEAMINASES_2"/>
    <property type="match status" value="1"/>
</dbReference>
<dbReference type="Gene3D" id="3.40.140.10">
    <property type="entry name" value="Cytidine Deaminase, domain 2"/>
    <property type="match status" value="1"/>
</dbReference>
<evidence type="ECO:0000256" key="2">
    <source>
        <dbReference type="ARBA" id="ARBA00022490"/>
    </source>
</evidence>
<dbReference type="InterPro" id="IPR028883">
    <property type="entry name" value="tRNA_aden_deaminase"/>
</dbReference>
<feature type="binding site" evidence="9">
    <location>
        <position position="508"/>
    </location>
    <ligand>
        <name>Zn(2+)</name>
        <dbReference type="ChEBI" id="CHEBI:29105"/>
        <note>catalytic</note>
    </ligand>
</feature>
<evidence type="ECO:0000256" key="7">
    <source>
        <dbReference type="ARBA" id="ARBA00048045"/>
    </source>
</evidence>